<dbReference type="GeneID" id="7441971"/>
<feature type="compositionally biased region" description="Basic and acidic residues" evidence="1">
    <location>
        <begin position="1234"/>
        <end position="1257"/>
    </location>
</feature>
<feature type="region of interest" description="Disordered" evidence="1">
    <location>
        <begin position="1697"/>
        <end position="1725"/>
    </location>
</feature>
<dbReference type="HOGENOM" id="CLU_231206_0_0_1"/>
<dbReference type="RefSeq" id="XP_002294053.1">
    <property type="nucleotide sequence ID" value="XM_002294017.1"/>
</dbReference>
<organism evidence="2 3">
    <name type="scientific">Thalassiosira pseudonana</name>
    <name type="common">Marine diatom</name>
    <name type="synonym">Cyclotella nana</name>
    <dbReference type="NCBI Taxonomy" id="35128"/>
    <lineage>
        <taxon>Eukaryota</taxon>
        <taxon>Sar</taxon>
        <taxon>Stramenopiles</taxon>
        <taxon>Ochrophyta</taxon>
        <taxon>Bacillariophyta</taxon>
        <taxon>Coscinodiscophyceae</taxon>
        <taxon>Thalassiosirophycidae</taxon>
        <taxon>Thalassiosirales</taxon>
        <taxon>Thalassiosiraceae</taxon>
        <taxon>Thalassiosira</taxon>
    </lineage>
</organism>
<dbReference type="InParanoid" id="B8CD56"/>
<feature type="region of interest" description="Disordered" evidence="1">
    <location>
        <begin position="317"/>
        <end position="336"/>
    </location>
</feature>
<feature type="compositionally biased region" description="Basic and acidic residues" evidence="1">
    <location>
        <begin position="1316"/>
        <end position="1328"/>
    </location>
</feature>
<dbReference type="GO" id="GO:0048024">
    <property type="term" value="P:regulation of mRNA splicing, via spliceosome"/>
    <property type="evidence" value="ECO:0000318"/>
    <property type="project" value="GO_Central"/>
</dbReference>
<evidence type="ECO:0000256" key="1">
    <source>
        <dbReference type="SAM" id="MobiDB-lite"/>
    </source>
</evidence>
<feature type="compositionally biased region" description="Acidic residues" evidence="1">
    <location>
        <begin position="851"/>
        <end position="865"/>
    </location>
</feature>
<feature type="region of interest" description="Disordered" evidence="1">
    <location>
        <begin position="1"/>
        <end position="26"/>
    </location>
</feature>
<feature type="compositionally biased region" description="Polar residues" evidence="1">
    <location>
        <begin position="610"/>
        <end position="626"/>
    </location>
</feature>
<feature type="region of interest" description="Disordered" evidence="1">
    <location>
        <begin position="548"/>
        <end position="568"/>
    </location>
</feature>
<feature type="compositionally biased region" description="Polar residues" evidence="1">
    <location>
        <begin position="317"/>
        <end position="327"/>
    </location>
</feature>
<evidence type="ECO:0008006" key="4">
    <source>
        <dbReference type="Google" id="ProtNLM"/>
    </source>
</evidence>
<feature type="region of interest" description="Disordered" evidence="1">
    <location>
        <begin position="41"/>
        <end position="233"/>
    </location>
</feature>
<feature type="compositionally biased region" description="Acidic residues" evidence="1">
    <location>
        <begin position="551"/>
        <end position="561"/>
    </location>
</feature>
<dbReference type="PaxDb" id="35128-Thaps10085"/>
<feature type="compositionally biased region" description="Polar residues" evidence="1">
    <location>
        <begin position="756"/>
        <end position="771"/>
    </location>
</feature>
<feature type="compositionally biased region" description="Polar residues" evidence="1">
    <location>
        <begin position="1558"/>
        <end position="1569"/>
    </location>
</feature>
<name>B8CD56_THAPS</name>
<dbReference type="KEGG" id="tps:THAPSDRAFT_10085"/>
<proteinExistence type="predicted"/>
<feature type="compositionally biased region" description="Basic residues" evidence="1">
    <location>
        <begin position="1020"/>
        <end position="1031"/>
    </location>
</feature>
<feature type="region of interest" description="Disordered" evidence="1">
    <location>
        <begin position="1555"/>
        <end position="1604"/>
    </location>
</feature>
<dbReference type="GO" id="GO:0005681">
    <property type="term" value="C:spliceosomal complex"/>
    <property type="evidence" value="ECO:0000318"/>
    <property type="project" value="GO_Central"/>
</dbReference>
<dbReference type="GO" id="GO:0003723">
    <property type="term" value="F:RNA binding"/>
    <property type="evidence" value="ECO:0000318"/>
    <property type="project" value="GO_Central"/>
</dbReference>
<feature type="compositionally biased region" description="Low complexity" evidence="1">
    <location>
        <begin position="113"/>
        <end position="126"/>
    </location>
</feature>
<sequence>MSPNTAVVPPAPLGAADKTSANAKGGGFMFDAQAWTSIASSVIKTNTDTEEAHQSISRRRRSRSRPREPPQLQNNSQRSRSQSRAIAEGGSCHNQSQKQRSRSQNPKERSRSSCRVSTAAAAATHRSATRSRSRLAVGKTDANGNSTDEDAVVGGGGRGGMMGQRSKSMGRQRSKSMGRARVQVHSMPSSSTNETTQTTMNNHQPQPPIDPTNQADDSKNNRTRTPSSGRKRRQEVLGLLQKFHSFNDDAFICKLYDEGTLAKAAELLGSSSDEYEGGDGHGTLCREGGVGGGMTRSRSSDALTSMTMMGASLLNPVNNGNGSHSNQSLRASMNSASNNNNLNCNSVIPASPTRGLCPLHPEVKLRKNRCALCAAESMRLERRMKMALGGQQGGSLKRVGVEGGLGADNSNGAGVEGGFTVGARGVGATATKRSIDGAIGDTSDRDVGTPKRMLIEEFETEFGPSMSVAKTSNEWYTTEAPIETTIADYSLQQPQNEEAFEREYEEEEEEEEANLLDPRWASALHDISRRLALARGDDVEETEGVECVAGEYDEDDPESDYEPQSKSRLDEQFMNSIGNFYGTPPKIKKKLNDGFMNSNGNFYDCEEETVNSLNEPPLGTSEQHLQPSAKAPNSHLSELQQTILRATQSIERYTSHSPVKHLPLVTSSEEEEDGGSVTSMGRTKPVKTFAESKTGLPQSREPDHYLQHDIHPSHQTEPPLEVAILAGDMSTKSGDSSVTLSSVSSKDSLDSSNSLFQYNKPTDTTKVSPTSVADLEPNLAPPAMPPSIEEEELENEIPFGPPYSNAVEESAKVESNDEQPIQKQTHQLKSSMRSSFKEKSPSKKKVQLEDVNSDDSSSSDDEDDGATVKTAKSKFQPSFMAALVGISRDRSRRSLNAKAMQQSAASAAAVQPKVEKTVVDDVVKVEPAVTKDGEQKPVASETVEEEPEPSLEPLTTVKEPPKSKPVPVTFPKVVLPKFIPPPIPPGVRGPITHPNYKLGDYARDEDMIIFPSTSSSESRRKGRRSRRRRKSGSSSSSAAAAAVTARTRILIVKMRKSKQRSLLQRTSFTKQFVNSLILMLHLSSVRTDDGHIVSWLTVTRMKYDLLSMIVDQQSYRIVQGVQAPTRQKVHMFHSCVCTQVVSTEPYDKSFFCCHHPHHRPGAVGNSPAHSLTPHRPPSTMAAAEVIQPPFNACLADLNKQPMQPSAVSHTIDSFNKWAVAVVFANLKLLEKNSCTDDGKGKRADPPGEGCENDRDSYSSEPGVNNDDGDDDREFSLRTMVKSKRAVDPEGDNDTFDSPRSTSSPSKVKASPFNSRRMSENKPKLDDSKDNVDGLVLRIESMAKKADAAFDRRHVEVGEKNNNVDVVMSPITSPNDTDVTEEMASKSLIVTPLVMADAFKKSVKKVDDDPSDIKGVLLGGEDRGSRAELPDDNKDRSSVELNDGSLDEDMGDMDVHDDGFDIATKTHETLSLFEDWANGVVFSGLIEQEQQDKPKEIFSPFEEWAGGVVFGGLLLDEREGDGEGKRKPTQQDDEWIDDTEFDGYDEGELEIFTPKQHYSGKQLSTESPLNNVEEGRQSEASMADERCEGSTFGIDLPEDIEKPSQHEVDQWEMSAGLDFDDMSINEGSGGLQQSFSTRSPSASVEGIARESERRKDAGFCEEDKLIAPFVVEEDTQHLHRPLTSPPAEDTQSYDWAEGFDFDADNNHRSTTTPSPAGGGTEQLPPSVPFEEWSARVVFSGLIKEQKSKHQRKSLLNDFNHWAEGVVFNGLPEKRKPAPEADDAFQISLLALTAPPVADVSEKSEPSMRFSDVILPSNKKKSVLIREDIDLTKKSFHSETSMEFTTLIGTNEVHPESLTPPLSQGGVEKVSLEHAVGDLDFHLSQESCFAKETCIDLIMGKHKPGKYKHSEDSISSIGATLTPQILSERGHSTDEEVKTQSKTRRPSVVPEEDHKHESHARYLLAENKSIKRLKYYKLPQLLIASGRKESQEQKVGIAFKQKRRRVILARIAGESPFANSQLSRDSEILVINGHRVKNAQKAAEFITKSQGIISIIALKPRRLKESEVLMMRVSKPTDDVRFSRINELVHCFGFHGRIRDNDVLLSINGVKITDALIAKKIFSDSCPGLAIIVVFSLAKLRRNILEKLLMGNESSAVWNDDFTEATISSEGCSEKDIKLRFHIDGNCELSESTGDEFNNDSIA</sequence>
<feature type="compositionally biased region" description="Polar residues" evidence="1">
    <location>
        <begin position="818"/>
        <end position="833"/>
    </location>
</feature>
<dbReference type="EMBL" id="CM000650">
    <property type="protein sequence ID" value="EED88408.1"/>
    <property type="molecule type" value="Genomic_DNA"/>
</dbReference>
<dbReference type="PANTHER" id="PTHR23148">
    <property type="entry name" value="SERINE/ARGININE REGULATED NUCLEAR MATRIX PROTEIN"/>
    <property type="match status" value="1"/>
</dbReference>
<dbReference type="eggNOG" id="ENOG502QZ8Y">
    <property type="taxonomic scope" value="Eukaryota"/>
</dbReference>
<evidence type="ECO:0000313" key="3">
    <source>
        <dbReference type="Proteomes" id="UP000001449"/>
    </source>
</evidence>
<dbReference type="InterPro" id="IPR052225">
    <property type="entry name" value="Ser/Arg_repetitive_matrix"/>
</dbReference>
<feature type="region of interest" description="Disordered" evidence="1">
    <location>
        <begin position="1923"/>
        <end position="1954"/>
    </location>
</feature>
<feature type="compositionally biased region" description="Basic residues" evidence="1">
    <location>
        <begin position="168"/>
        <end position="178"/>
    </location>
</feature>
<feature type="compositionally biased region" description="Basic and acidic residues" evidence="1">
    <location>
        <begin position="1419"/>
        <end position="1437"/>
    </location>
</feature>
<feature type="compositionally biased region" description="Gly residues" evidence="1">
    <location>
        <begin position="153"/>
        <end position="162"/>
    </location>
</feature>
<dbReference type="PANTHER" id="PTHR23148:SF0">
    <property type="entry name" value="SERINE_ARGININE REPETITIVE MATRIX PROTEIN 1"/>
    <property type="match status" value="1"/>
</dbReference>
<feature type="compositionally biased region" description="Polar residues" evidence="1">
    <location>
        <begin position="186"/>
        <end position="204"/>
    </location>
</feature>
<feature type="compositionally biased region" description="Basic and acidic residues" evidence="1">
    <location>
        <begin position="1926"/>
        <end position="1937"/>
    </location>
</feature>
<keyword evidence="3" id="KW-1185">Reference proteome</keyword>
<feature type="compositionally biased region" description="Polar residues" evidence="1">
    <location>
        <begin position="1630"/>
        <end position="1641"/>
    </location>
</feature>
<accession>B8CD56</accession>
<feature type="compositionally biased region" description="Basic and acidic residues" evidence="1">
    <location>
        <begin position="1572"/>
        <end position="1587"/>
    </location>
</feature>
<gene>
    <name evidence="2" type="ORF">THAPSDRAFT_10085</name>
</gene>
<feature type="compositionally biased region" description="Low complexity" evidence="1">
    <location>
        <begin position="730"/>
        <end position="755"/>
    </location>
</feature>
<reference evidence="2 3" key="1">
    <citation type="journal article" date="2004" name="Science">
        <title>The genome of the diatom Thalassiosira pseudonana: ecology, evolution, and metabolism.</title>
        <authorList>
            <person name="Armbrust E.V."/>
            <person name="Berges J.A."/>
            <person name="Bowler C."/>
            <person name="Green B.R."/>
            <person name="Martinez D."/>
            <person name="Putnam N.H."/>
            <person name="Zhou S."/>
            <person name="Allen A.E."/>
            <person name="Apt K.E."/>
            <person name="Bechner M."/>
            <person name="Brzezinski M.A."/>
            <person name="Chaal B.K."/>
            <person name="Chiovitti A."/>
            <person name="Davis A.K."/>
            <person name="Demarest M.S."/>
            <person name="Detter J.C."/>
            <person name="Glavina T."/>
            <person name="Goodstein D."/>
            <person name="Hadi M.Z."/>
            <person name="Hellsten U."/>
            <person name="Hildebrand M."/>
            <person name="Jenkins B.D."/>
            <person name="Jurka J."/>
            <person name="Kapitonov V.V."/>
            <person name="Kroger N."/>
            <person name="Lau W.W."/>
            <person name="Lane T.W."/>
            <person name="Larimer F.W."/>
            <person name="Lippmeier J.C."/>
            <person name="Lucas S."/>
            <person name="Medina M."/>
            <person name="Montsant A."/>
            <person name="Obornik M."/>
            <person name="Parker M.S."/>
            <person name="Palenik B."/>
            <person name="Pazour G.J."/>
            <person name="Richardson P.M."/>
            <person name="Rynearson T.A."/>
            <person name="Saito M.A."/>
            <person name="Schwartz D.C."/>
            <person name="Thamatrakoln K."/>
            <person name="Valentin K."/>
            <person name="Vardi A."/>
            <person name="Wilkerson F.P."/>
            <person name="Rokhsar D.S."/>
        </authorList>
    </citation>
    <scope>NUCLEOTIDE SEQUENCE [LARGE SCALE GENOMIC DNA]</scope>
    <source>
        <strain evidence="2 3">CCMP1335</strain>
    </source>
</reference>
<evidence type="ECO:0000313" key="2">
    <source>
        <dbReference type="EMBL" id="EED88408.1"/>
    </source>
</evidence>
<feature type="compositionally biased region" description="Low complexity" evidence="1">
    <location>
        <begin position="73"/>
        <end position="84"/>
    </location>
</feature>
<feature type="compositionally biased region" description="Basic and acidic residues" evidence="1">
    <location>
        <begin position="700"/>
        <end position="714"/>
    </location>
</feature>
<feature type="region of interest" description="Disordered" evidence="1">
    <location>
        <begin position="1622"/>
        <end position="1654"/>
    </location>
</feature>
<feature type="compositionally biased region" description="Low complexity" evidence="1">
    <location>
        <begin position="95"/>
        <end position="104"/>
    </location>
</feature>
<protein>
    <recommendedName>
        <fullName evidence="4">PDZ domain-containing protein</fullName>
    </recommendedName>
</protein>
<dbReference type="Proteomes" id="UP000001449">
    <property type="component" value="Chromosome 15"/>
</dbReference>
<feature type="region of interest" description="Disordered" evidence="1">
    <location>
        <begin position="1405"/>
        <end position="1450"/>
    </location>
</feature>
<feature type="region of interest" description="Disordered" evidence="1">
    <location>
        <begin position="609"/>
        <end position="635"/>
    </location>
</feature>
<feature type="region of interest" description="Disordered" evidence="1">
    <location>
        <begin position="930"/>
        <end position="963"/>
    </location>
</feature>
<feature type="region of interest" description="Disordered" evidence="1">
    <location>
        <begin position="654"/>
        <end position="874"/>
    </location>
</feature>
<feature type="compositionally biased region" description="Polar residues" evidence="1">
    <location>
        <begin position="1295"/>
        <end position="1315"/>
    </location>
</feature>
<feature type="region of interest" description="Disordered" evidence="1">
    <location>
        <begin position="1009"/>
        <end position="1040"/>
    </location>
</feature>
<feature type="region of interest" description="Disordered" evidence="1">
    <location>
        <begin position="1234"/>
        <end position="1328"/>
    </location>
</feature>
<reference evidence="2 3" key="2">
    <citation type="journal article" date="2008" name="Nature">
        <title>The Phaeodactylum genome reveals the evolutionary history of diatom genomes.</title>
        <authorList>
            <person name="Bowler C."/>
            <person name="Allen A.E."/>
            <person name="Badger J.H."/>
            <person name="Grimwood J."/>
            <person name="Jabbari K."/>
            <person name="Kuo A."/>
            <person name="Maheswari U."/>
            <person name="Martens C."/>
            <person name="Maumus F."/>
            <person name="Otillar R.P."/>
            <person name="Rayko E."/>
            <person name="Salamov A."/>
            <person name="Vandepoele K."/>
            <person name="Beszteri B."/>
            <person name="Gruber A."/>
            <person name="Heijde M."/>
            <person name="Katinka M."/>
            <person name="Mock T."/>
            <person name="Valentin K."/>
            <person name="Verret F."/>
            <person name="Berges J.A."/>
            <person name="Brownlee C."/>
            <person name="Cadoret J.P."/>
            <person name="Chiovitti A."/>
            <person name="Choi C.J."/>
            <person name="Coesel S."/>
            <person name="De Martino A."/>
            <person name="Detter J.C."/>
            <person name="Durkin C."/>
            <person name="Falciatore A."/>
            <person name="Fournet J."/>
            <person name="Haruta M."/>
            <person name="Huysman M.J."/>
            <person name="Jenkins B.D."/>
            <person name="Jiroutova K."/>
            <person name="Jorgensen R.E."/>
            <person name="Joubert Y."/>
            <person name="Kaplan A."/>
            <person name="Kroger N."/>
            <person name="Kroth P.G."/>
            <person name="La Roche J."/>
            <person name="Lindquist E."/>
            <person name="Lommer M."/>
            <person name="Martin-Jezequel V."/>
            <person name="Lopez P.J."/>
            <person name="Lucas S."/>
            <person name="Mangogna M."/>
            <person name="McGinnis K."/>
            <person name="Medlin L.K."/>
            <person name="Montsant A."/>
            <person name="Oudot-Le Secq M.P."/>
            <person name="Napoli C."/>
            <person name="Obornik M."/>
            <person name="Parker M.S."/>
            <person name="Petit J.L."/>
            <person name="Porcel B.M."/>
            <person name="Poulsen N."/>
            <person name="Robison M."/>
            <person name="Rychlewski L."/>
            <person name="Rynearson T.A."/>
            <person name="Schmutz J."/>
            <person name="Shapiro H."/>
            <person name="Siaut M."/>
            <person name="Stanley M."/>
            <person name="Sussman M.R."/>
            <person name="Taylor A.R."/>
            <person name="Vardi A."/>
            <person name="von Dassow P."/>
            <person name="Vyverman W."/>
            <person name="Willis A."/>
            <person name="Wyrwicz L.S."/>
            <person name="Rokhsar D.S."/>
            <person name="Weissenbach J."/>
            <person name="Armbrust E.V."/>
            <person name="Green B.R."/>
            <person name="Van de Peer Y."/>
            <person name="Grigoriev I.V."/>
        </authorList>
    </citation>
    <scope>NUCLEOTIDE SEQUENCE [LARGE SCALE GENOMIC DNA]</scope>
    <source>
        <strain evidence="2 3">CCMP1335</strain>
    </source>
</reference>